<sequence length="39" mass="4624">MISTNKHLTCLLVQIQLRLYTLSPNPRSLAMFKPWIYMT</sequence>
<organism evidence="1">
    <name type="scientific">Anguilla anguilla</name>
    <name type="common">European freshwater eel</name>
    <name type="synonym">Muraena anguilla</name>
    <dbReference type="NCBI Taxonomy" id="7936"/>
    <lineage>
        <taxon>Eukaryota</taxon>
        <taxon>Metazoa</taxon>
        <taxon>Chordata</taxon>
        <taxon>Craniata</taxon>
        <taxon>Vertebrata</taxon>
        <taxon>Euteleostomi</taxon>
        <taxon>Actinopterygii</taxon>
        <taxon>Neopterygii</taxon>
        <taxon>Teleostei</taxon>
        <taxon>Anguilliformes</taxon>
        <taxon>Anguillidae</taxon>
        <taxon>Anguilla</taxon>
    </lineage>
</organism>
<proteinExistence type="predicted"/>
<reference evidence="1" key="2">
    <citation type="journal article" date="2015" name="Fish Shellfish Immunol.">
        <title>Early steps in the European eel (Anguilla anguilla)-Vibrio vulnificus interaction in the gills: Role of the RtxA13 toxin.</title>
        <authorList>
            <person name="Callol A."/>
            <person name="Pajuelo D."/>
            <person name="Ebbesson L."/>
            <person name="Teles M."/>
            <person name="MacKenzie S."/>
            <person name="Amaro C."/>
        </authorList>
    </citation>
    <scope>NUCLEOTIDE SEQUENCE</scope>
</reference>
<dbReference type="EMBL" id="GBXM01079375">
    <property type="protein sequence ID" value="JAH29202.1"/>
    <property type="molecule type" value="Transcribed_RNA"/>
</dbReference>
<dbReference type="AlphaFoldDB" id="A0A0E9RK54"/>
<evidence type="ECO:0000313" key="1">
    <source>
        <dbReference type="EMBL" id="JAH29202.1"/>
    </source>
</evidence>
<protein>
    <submittedName>
        <fullName evidence="1">Uncharacterized protein</fullName>
    </submittedName>
</protein>
<reference evidence="1" key="1">
    <citation type="submission" date="2014-11" db="EMBL/GenBank/DDBJ databases">
        <authorList>
            <person name="Amaro Gonzalez C."/>
        </authorList>
    </citation>
    <scope>NUCLEOTIDE SEQUENCE</scope>
</reference>
<accession>A0A0E9RK54</accession>
<name>A0A0E9RK54_ANGAN</name>